<dbReference type="OrthoDB" id="429813at2759"/>
<keyword evidence="2" id="KW-1185">Reference proteome</keyword>
<protein>
    <submittedName>
        <fullName evidence="1">Uncharacterized protein</fullName>
    </submittedName>
</protein>
<dbReference type="AlphaFoldDB" id="A0A101MM04"/>
<evidence type="ECO:0000313" key="1">
    <source>
        <dbReference type="EMBL" id="KUM63014.1"/>
    </source>
</evidence>
<organism evidence="1 2">
    <name type="scientific">Penicillium freii</name>
    <dbReference type="NCBI Taxonomy" id="48697"/>
    <lineage>
        <taxon>Eukaryota</taxon>
        <taxon>Fungi</taxon>
        <taxon>Dikarya</taxon>
        <taxon>Ascomycota</taxon>
        <taxon>Pezizomycotina</taxon>
        <taxon>Eurotiomycetes</taxon>
        <taxon>Eurotiomycetidae</taxon>
        <taxon>Eurotiales</taxon>
        <taxon>Aspergillaceae</taxon>
        <taxon>Penicillium</taxon>
    </lineage>
</organism>
<dbReference type="InterPro" id="IPR007817">
    <property type="entry name" value="Isocyanide_synthase_DIT1"/>
</dbReference>
<dbReference type="EMBL" id="LLXE01000085">
    <property type="protein sequence ID" value="KUM63014.1"/>
    <property type="molecule type" value="Genomic_DNA"/>
</dbReference>
<evidence type="ECO:0000313" key="2">
    <source>
        <dbReference type="Proteomes" id="UP000055045"/>
    </source>
</evidence>
<dbReference type="PANTHER" id="PTHR37285:SF5">
    <property type="entry name" value="SPORE WALL MATURATION PROTEIN DIT1"/>
    <property type="match status" value="1"/>
</dbReference>
<reference evidence="1 2" key="1">
    <citation type="submission" date="2015-10" db="EMBL/GenBank/DDBJ databases">
        <title>Genome sequencing of Penicillium freii.</title>
        <authorList>
            <person name="Nguyen H.D."/>
            <person name="Visagie C.M."/>
            <person name="Seifert K.A."/>
        </authorList>
    </citation>
    <scope>NUCLEOTIDE SEQUENCE [LARGE SCALE GENOMIC DNA]</scope>
    <source>
        <strain evidence="1 2">DAOM 242723</strain>
    </source>
</reference>
<dbReference type="Proteomes" id="UP000055045">
    <property type="component" value="Unassembled WGS sequence"/>
</dbReference>
<proteinExistence type="predicted"/>
<dbReference type="PANTHER" id="PTHR37285">
    <property type="entry name" value="SPORE WALL MATURATION PROTEIN DIT1"/>
    <property type="match status" value="1"/>
</dbReference>
<name>A0A101MM04_PENFR</name>
<sequence>MPYAGKPLSGIETKVSQIVFIIAAYRHRSATVPDRFSKFVPTLEKQIGDIVSNKEAVRFILPAFPFKAPAEGINKRKTLGPLPDKAEYLSVSKWVL</sequence>
<comment type="caution">
    <text evidence="1">The sequence shown here is derived from an EMBL/GenBank/DDBJ whole genome shotgun (WGS) entry which is preliminary data.</text>
</comment>
<dbReference type="STRING" id="48697.A0A101MM04"/>
<accession>A0A101MM04</accession>
<dbReference type="Pfam" id="PF05141">
    <property type="entry name" value="DIT1_PvcA"/>
    <property type="match status" value="1"/>
</dbReference>
<gene>
    <name evidence="1" type="ORF">ACN42_g4102</name>
</gene>